<accession>A0AAD5M931</accession>
<reference evidence="1" key="1">
    <citation type="submission" date="2021-06" db="EMBL/GenBank/DDBJ databases">
        <title>Parelaphostrongylus tenuis whole genome reference sequence.</title>
        <authorList>
            <person name="Garwood T.J."/>
            <person name="Larsen P.A."/>
            <person name="Fountain-Jones N.M."/>
            <person name="Garbe J.R."/>
            <person name="Macchietto M.G."/>
            <person name="Kania S.A."/>
            <person name="Gerhold R.W."/>
            <person name="Richards J.E."/>
            <person name="Wolf T.M."/>
        </authorList>
    </citation>
    <scope>NUCLEOTIDE SEQUENCE</scope>
    <source>
        <strain evidence="1">MNPRO001-30</strain>
        <tissue evidence="1">Meninges</tissue>
    </source>
</reference>
<comment type="caution">
    <text evidence="1">The sequence shown here is derived from an EMBL/GenBank/DDBJ whole genome shotgun (WGS) entry which is preliminary data.</text>
</comment>
<dbReference type="EMBL" id="JAHQIW010001538">
    <property type="protein sequence ID" value="KAJ1352748.1"/>
    <property type="molecule type" value="Genomic_DNA"/>
</dbReference>
<name>A0AAD5M931_PARTN</name>
<dbReference type="Proteomes" id="UP001196413">
    <property type="component" value="Unassembled WGS sequence"/>
</dbReference>
<keyword evidence="2" id="KW-1185">Reference proteome</keyword>
<dbReference type="AlphaFoldDB" id="A0AAD5M931"/>
<protein>
    <submittedName>
        <fullName evidence="1">Uncharacterized protein</fullName>
    </submittedName>
</protein>
<sequence>MRGAYNVRSTEIGLLLAVQHDPYLIPDSPFMDVYNVRDVDSKKFRFGGESFGRTSHYFADDVKGKIKQQNQERKVPDH</sequence>
<organism evidence="1 2">
    <name type="scientific">Parelaphostrongylus tenuis</name>
    <name type="common">Meningeal worm</name>
    <dbReference type="NCBI Taxonomy" id="148309"/>
    <lineage>
        <taxon>Eukaryota</taxon>
        <taxon>Metazoa</taxon>
        <taxon>Ecdysozoa</taxon>
        <taxon>Nematoda</taxon>
        <taxon>Chromadorea</taxon>
        <taxon>Rhabditida</taxon>
        <taxon>Rhabditina</taxon>
        <taxon>Rhabditomorpha</taxon>
        <taxon>Strongyloidea</taxon>
        <taxon>Metastrongylidae</taxon>
        <taxon>Parelaphostrongylus</taxon>
    </lineage>
</organism>
<evidence type="ECO:0000313" key="1">
    <source>
        <dbReference type="EMBL" id="KAJ1352748.1"/>
    </source>
</evidence>
<proteinExistence type="predicted"/>
<evidence type="ECO:0000313" key="2">
    <source>
        <dbReference type="Proteomes" id="UP001196413"/>
    </source>
</evidence>
<gene>
    <name evidence="1" type="ORF">KIN20_009171</name>
</gene>